<sequence>MRVTVLVTGAQGFIGRYLVMALLARGDVVFGCGRSPRRARHFTHKITRLGVELVAPLPEALRPGPQYHYRRLDLSHAGAVAQAVENIAPTIVYHLAGSLRDAPFEQLVSNNIVATRNLCDALADSGATLVLGSSGSVYGAVGGDGMPLRESGPAEPIDPYAATKRTSEDLVRIAMRAGKLDGRIARIFNVVGPGQEERHVAGRIASQIADLRDRAAEKLALGPLTAWRDFIDVRDVAAALIAVGERGMAATTYNVASGRESRISEILDGLLVAAGAETPAIEKQPGRAVDIARQVVDVAALKALGWHPVHDLPDSLADVMRYYLDLDDARAG</sequence>
<gene>
    <name evidence="4" type="ORF">FBR43_04820</name>
</gene>
<dbReference type="Gene3D" id="3.40.50.720">
    <property type="entry name" value="NAD(P)-binding Rossmann-like Domain"/>
    <property type="match status" value="1"/>
</dbReference>
<dbReference type="EMBL" id="SWKR01000002">
    <property type="protein sequence ID" value="TKD52110.1"/>
    <property type="molecule type" value="Genomic_DNA"/>
</dbReference>
<evidence type="ECO:0000259" key="3">
    <source>
        <dbReference type="Pfam" id="PF01370"/>
    </source>
</evidence>
<dbReference type="InterPro" id="IPR036291">
    <property type="entry name" value="NAD(P)-bd_dom_sf"/>
</dbReference>
<evidence type="ECO:0000313" key="5">
    <source>
        <dbReference type="Proteomes" id="UP000309138"/>
    </source>
</evidence>
<dbReference type="OrthoDB" id="5295702at2"/>
<proteinExistence type="inferred from homology"/>
<feature type="domain" description="NAD-dependent epimerase/dehydratase" evidence="3">
    <location>
        <begin position="5"/>
        <end position="256"/>
    </location>
</feature>
<reference evidence="4 5" key="1">
    <citation type="submission" date="2019-04" db="EMBL/GenBank/DDBJ databases">
        <authorList>
            <person name="Yang Y."/>
            <person name="Wei D."/>
        </authorList>
    </citation>
    <scope>NUCLEOTIDE SEQUENCE [LARGE SCALE GENOMIC DNA]</scope>
    <source>
        <strain evidence="4 5">L-1-4w-11</strain>
    </source>
</reference>
<organism evidence="4 5">
    <name type="scientific">Sphingomonas baiyangensis</name>
    <dbReference type="NCBI Taxonomy" id="2572576"/>
    <lineage>
        <taxon>Bacteria</taxon>
        <taxon>Pseudomonadati</taxon>
        <taxon>Pseudomonadota</taxon>
        <taxon>Alphaproteobacteria</taxon>
        <taxon>Sphingomonadales</taxon>
        <taxon>Sphingomonadaceae</taxon>
        <taxon>Sphingomonas</taxon>
    </lineage>
</organism>
<dbReference type="SUPFAM" id="SSF51735">
    <property type="entry name" value="NAD(P)-binding Rossmann-fold domains"/>
    <property type="match status" value="1"/>
</dbReference>
<evidence type="ECO:0000256" key="1">
    <source>
        <dbReference type="ARBA" id="ARBA00005125"/>
    </source>
</evidence>
<comment type="pathway">
    <text evidence="1">Bacterial outer membrane biogenesis; LPS O-antigen biosynthesis.</text>
</comment>
<comment type="caution">
    <text evidence="4">The sequence shown here is derived from an EMBL/GenBank/DDBJ whole genome shotgun (WGS) entry which is preliminary data.</text>
</comment>
<protein>
    <submittedName>
        <fullName evidence="4">NAD(P)-dependent oxidoreductase</fullName>
    </submittedName>
</protein>
<dbReference type="AlphaFoldDB" id="A0A4U1L705"/>
<accession>A0A4U1L705</accession>
<keyword evidence="5" id="KW-1185">Reference proteome</keyword>
<dbReference type="Proteomes" id="UP000309138">
    <property type="component" value="Unassembled WGS sequence"/>
</dbReference>
<name>A0A4U1L705_9SPHN</name>
<evidence type="ECO:0000313" key="4">
    <source>
        <dbReference type="EMBL" id="TKD52110.1"/>
    </source>
</evidence>
<evidence type="ECO:0000256" key="2">
    <source>
        <dbReference type="ARBA" id="ARBA00007637"/>
    </source>
</evidence>
<dbReference type="InterPro" id="IPR001509">
    <property type="entry name" value="Epimerase_deHydtase"/>
</dbReference>
<comment type="similarity">
    <text evidence="2">Belongs to the NAD(P)-dependent epimerase/dehydratase family.</text>
</comment>
<dbReference type="Pfam" id="PF01370">
    <property type="entry name" value="Epimerase"/>
    <property type="match status" value="1"/>
</dbReference>
<dbReference type="PANTHER" id="PTHR43000">
    <property type="entry name" value="DTDP-D-GLUCOSE 4,6-DEHYDRATASE-RELATED"/>
    <property type="match status" value="1"/>
</dbReference>